<evidence type="ECO:0000313" key="7">
    <source>
        <dbReference type="Proteomes" id="UP001595872"/>
    </source>
</evidence>
<accession>A0ABV9TWC1</accession>
<dbReference type="Pfam" id="PF17179">
    <property type="entry name" value="Fer4_22"/>
    <property type="match status" value="1"/>
</dbReference>
<evidence type="ECO:0000256" key="2">
    <source>
        <dbReference type="ARBA" id="ARBA00023004"/>
    </source>
</evidence>
<dbReference type="Proteomes" id="UP001595872">
    <property type="component" value="Unassembled WGS sequence"/>
</dbReference>
<dbReference type="InterPro" id="IPR009051">
    <property type="entry name" value="Helical_ferredxn"/>
</dbReference>
<dbReference type="EMBL" id="JBHSIT010000002">
    <property type="protein sequence ID" value="MFC4907102.1"/>
    <property type="molecule type" value="Genomic_DNA"/>
</dbReference>
<keyword evidence="3" id="KW-0411">Iron-sulfur</keyword>
<protein>
    <submittedName>
        <fullName evidence="6">4Fe-4S dicluster domain-containing protein</fullName>
    </submittedName>
</protein>
<evidence type="ECO:0000259" key="5">
    <source>
        <dbReference type="PROSITE" id="PS51379"/>
    </source>
</evidence>
<proteinExistence type="predicted"/>
<reference evidence="7" key="1">
    <citation type="journal article" date="2019" name="Int. J. Syst. Evol. Microbiol.">
        <title>The Global Catalogue of Microorganisms (GCM) 10K type strain sequencing project: providing services to taxonomists for standard genome sequencing and annotation.</title>
        <authorList>
            <consortium name="The Broad Institute Genomics Platform"/>
            <consortium name="The Broad Institute Genome Sequencing Center for Infectious Disease"/>
            <person name="Wu L."/>
            <person name="Ma J."/>
        </authorList>
    </citation>
    <scope>NUCLEOTIDE SEQUENCE [LARGE SCALE GENOMIC DNA]</scope>
    <source>
        <strain evidence="7">KLKA75</strain>
    </source>
</reference>
<dbReference type="Gene3D" id="1.10.1060.10">
    <property type="entry name" value="Alpha-helical ferredoxin"/>
    <property type="match status" value="1"/>
</dbReference>
<feature type="domain" description="4Fe-4S ferredoxin-type" evidence="5">
    <location>
        <begin position="260"/>
        <end position="292"/>
    </location>
</feature>
<dbReference type="PROSITE" id="PS51379">
    <property type="entry name" value="4FE4S_FER_2"/>
    <property type="match status" value="2"/>
</dbReference>
<dbReference type="RefSeq" id="WP_378252843.1">
    <property type="nucleotide sequence ID" value="NZ_JBHSIT010000002.1"/>
</dbReference>
<evidence type="ECO:0000256" key="4">
    <source>
        <dbReference type="SAM" id="MobiDB-lite"/>
    </source>
</evidence>
<dbReference type="SUPFAM" id="SSF46548">
    <property type="entry name" value="alpha-helical ferredoxin"/>
    <property type="match status" value="1"/>
</dbReference>
<evidence type="ECO:0000256" key="3">
    <source>
        <dbReference type="ARBA" id="ARBA00023014"/>
    </source>
</evidence>
<name>A0ABV9TWC1_9ACTN</name>
<comment type="caution">
    <text evidence="6">The sequence shown here is derived from an EMBL/GenBank/DDBJ whole genome shotgun (WGS) entry which is preliminary data.</text>
</comment>
<keyword evidence="7" id="KW-1185">Reference proteome</keyword>
<keyword evidence="2" id="KW-0408">Iron</keyword>
<dbReference type="PANTHER" id="PTHR40447:SF1">
    <property type="entry name" value="ANAEROBIC SULFITE REDUCTASE SUBUNIT A"/>
    <property type="match status" value="1"/>
</dbReference>
<keyword evidence="1" id="KW-0479">Metal-binding</keyword>
<organism evidence="6 7">
    <name type="scientific">Actinomadura gamaensis</name>
    <dbReference type="NCBI Taxonomy" id="1763541"/>
    <lineage>
        <taxon>Bacteria</taxon>
        <taxon>Bacillati</taxon>
        <taxon>Actinomycetota</taxon>
        <taxon>Actinomycetes</taxon>
        <taxon>Streptosporangiales</taxon>
        <taxon>Thermomonosporaceae</taxon>
        <taxon>Actinomadura</taxon>
    </lineage>
</organism>
<dbReference type="PROSITE" id="PS00198">
    <property type="entry name" value="4FE4S_FER_1"/>
    <property type="match status" value="2"/>
</dbReference>
<dbReference type="PANTHER" id="PTHR40447">
    <property type="entry name" value="ANAEROBIC SULFITE REDUCTASE SUBUNIT A"/>
    <property type="match status" value="1"/>
</dbReference>
<sequence length="409" mass="43618">MAKVSEESGTAATELPVEGLERLVRVLRDDGYTVVGPTRRDGVIVLDELESADGLPFGWGVESRPGGYRTVPRPDGAAFAHSAGPQSWKPFLHRPRVKLAEFERDGGGLTVREHREPAPRYAFLGVRACDLRAIAIQDRVLTGGRHASPDYRARRDGVFVVVVECTEPGATCFCASMNAGPGVEAGFDLRLDELTGDGGHRFVAVAGSAAGRAVLARLGGRPADPGTVDRARREVDAAADRMGRAMPDLDLRDLMAGSLEADRWNDVAERCLTCGNCTMVCPTCFCTTVTDTSEVSGTHAERWQLWDSCFDLDFSHLHGGPVRASARSRYRQWMTHKLGTWHDQFGESGCVGCGRCVVWCPVGIDITEEAAALAAESATTTGPAGESATSSGPAGESATASGPDEGRAR</sequence>
<evidence type="ECO:0000313" key="6">
    <source>
        <dbReference type="EMBL" id="MFC4907102.1"/>
    </source>
</evidence>
<dbReference type="InterPro" id="IPR017900">
    <property type="entry name" value="4Fe4S_Fe_S_CS"/>
</dbReference>
<gene>
    <name evidence="6" type="ORF">ACFPCY_07210</name>
</gene>
<dbReference type="InterPro" id="IPR017896">
    <property type="entry name" value="4Fe4S_Fe-S-bd"/>
</dbReference>
<feature type="domain" description="4Fe-4S ferredoxin-type" evidence="5">
    <location>
        <begin position="341"/>
        <end position="369"/>
    </location>
</feature>
<feature type="region of interest" description="Disordered" evidence="4">
    <location>
        <begin position="373"/>
        <end position="409"/>
    </location>
</feature>
<evidence type="ECO:0000256" key="1">
    <source>
        <dbReference type="ARBA" id="ARBA00022723"/>
    </source>
</evidence>